<keyword evidence="4" id="KW-1185">Reference proteome</keyword>
<dbReference type="AlphaFoldDB" id="A0AAD9R453"/>
<evidence type="ECO:0000313" key="3">
    <source>
        <dbReference type="EMBL" id="KAK2572812.1"/>
    </source>
</evidence>
<organism evidence="3 4">
    <name type="scientific">Acropora cervicornis</name>
    <name type="common">Staghorn coral</name>
    <dbReference type="NCBI Taxonomy" id="6130"/>
    <lineage>
        <taxon>Eukaryota</taxon>
        <taxon>Metazoa</taxon>
        <taxon>Cnidaria</taxon>
        <taxon>Anthozoa</taxon>
        <taxon>Hexacorallia</taxon>
        <taxon>Scleractinia</taxon>
        <taxon>Astrocoeniina</taxon>
        <taxon>Acroporidae</taxon>
        <taxon>Acropora</taxon>
    </lineage>
</organism>
<keyword evidence="2" id="KW-0472">Membrane</keyword>
<evidence type="ECO:0000256" key="2">
    <source>
        <dbReference type="SAM" id="Phobius"/>
    </source>
</evidence>
<gene>
    <name evidence="3" type="ORF">P5673_001803</name>
</gene>
<name>A0AAD9R453_ACRCE</name>
<proteinExistence type="predicted"/>
<dbReference type="EMBL" id="JARQWQ010000003">
    <property type="protein sequence ID" value="KAK2572812.1"/>
    <property type="molecule type" value="Genomic_DNA"/>
</dbReference>
<feature type="compositionally biased region" description="Basic and acidic residues" evidence="1">
    <location>
        <begin position="142"/>
        <end position="160"/>
    </location>
</feature>
<dbReference type="Proteomes" id="UP001249851">
    <property type="component" value="Unassembled WGS sequence"/>
</dbReference>
<reference evidence="3" key="1">
    <citation type="journal article" date="2023" name="G3 (Bethesda)">
        <title>Whole genome assembly and annotation of the endangered Caribbean coral Acropora cervicornis.</title>
        <authorList>
            <person name="Selwyn J.D."/>
            <person name="Vollmer S.V."/>
        </authorList>
    </citation>
    <scope>NUCLEOTIDE SEQUENCE</scope>
    <source>
        <strain evidence="3">K2</strain>
    </source>
</reference>
<accession>A0AAD9R453</accession>
<evidence type="ECO:0000256" key="1">
    <source>
        <dbReference type="SAM" id="MobiDB-lite"/>
    </source>
</evidence>
<sequence length="271" mass="31537">MTLTSSRRAYSYTGIDMHRSARMSVRCQWIYVDKKEKKGNRETIMTDSFTYKLKKDVGALLSPLFAILGSTLTLSLVAVGTRGTLWLKMNRISKVKNASKSSHIFSQKCITPLYVQRITHARIRKAQRTKLPEVYPNISQTEDDKSNIDSHSKSGLWKEKGENCCERRKERQQKRPRIDAENLNRINREWRLVYGSESQDLFHVENELDKVVSKVSCVHTKKRKSITFNKSVRVVYIERKNSGRRMSKWKPRINVAKSVIHELTSNENFIV</sequence>
<reference evidence="3" key="2">
    <citation type="journal article" date="2023" name="Science">
        <title>Genomic signatures of disease resistance in endangered staghorn corals.</title>
        <authorList>
            <person name="Vollmer S.V."/>
            <person name="Selwyn J.D."/>
            <person name="Despard B.A."/>
            <person name="Roesel C.L."/>
        </authorList>
    </citation>
    <scope>NUCLEOTIDE SEQUENCE</scope>
    <source>
        <strain evidence="3">K2</strain>
    </source>
</reference>
<feature type="transmembrane region" description="Helical" evidence="2">
    <location>
        <begin position="57"/>
        <end position="79"/>
    </location>
</feature>
<comment type="caution">
    <text evidence="3">The sequence shown here is derived from an EMBL/GenBank/DDBJ whole genome shotgun (WGS) entry which is preliminary data.</text>
</comment>
<evidence type="ECO:0000313" key="4">
    <source>
        <dbReference type="Proteomes" id="UP001249851"/>
    </source>
</evidence>
<keyword evidence="2" id="KW-1133">Transmembrane helix</keyword>
<keyword evidence="2" id="KW-0812">Transmembrane</keyword>
<feature type="region of interest" description="Disordered" evidence="1">
    <location>
        <begin position="139"/>
        <end position="160"/>
    </location>
</feature>
<protein>
    <submittedName>
        <fullName evidence="3">Uncharacterized protein</fullName>
    </submittedName>
</protein>